<feature type="compositionally biased region" description="Polar residues" evidence="19">
    <location>
        <begin position="120"/>
        <end position="137"/>
    </location>
</feature>
<dbReference type="InterPro" id="IPR036600">
    <property type="entry name" value="PAH_sf"/>
</dbReference>
<sequence length="1630" mass="181113">MRVRDMNSNRPSIGSWIGNPIQNPNLLQVPLPGPIQAPVQAPLSGQLTDPGSHTTVLTGPNRNPGALHIQTIPARSSGQSLTVTPTDLNAPLRPNIEIIQEPIKTTLTVHTAPAHGHQVHISSTPQPHHNSSSISANPQSVAVASAVATSIGIGGAASTAGVSGDASNRTTTVSATSHQSQQQFQRLKVEDALSYLDQVKFKFNNQPQVYNDFLDIMKEFKSQSIDTPGVIQRVSHLFQGHNELIVGFNTFLPPGYKIEMQSNDQVNVSMPSSTSILIIHNSTSNSVTTNPQMLHLPSSTPSQNSVQASPHHPGVHLTTTNNLPGQMNKTIYSSPSSSTNYQHNPNISISSRSVSSDSHNTTLSHSSVASQLTNVPATPPIAPSSRTVSMPVNVPPSASIVGSMGTGPGPGISGSGGGGGGNNNSSNLSSSCAPGTGGDANSSSAQPVEFNHAINYVNKIKNRFQGQPEVYKQFLEILHAYQKEQKCLKEGIKPDSKPLNESQVYAQVAKLFQNQEDLLQEFGQFLPDANAAAVSSSNSVFPGVSQGVSSGLHHNSSAGSAISTAISAAHHVDNLAAAHRAATNDHGAIVKKPLARPGGTVLGSNITTSMGIQIRRQQASVQSMNKPKMTSLRDVSLAEAGKYGSLNEYAYFDKVRKALRSQEVYENFLRCLFLYNHEIVSRNELVLLVTPFLGKFPELLKYFKDFLGYKDVVGIRERDRERLNQEGSGMEIDYATCKRYGASYRALPKNYIQPECSGRTPLCKEVLNDTWVSFPSWSEDSTFVTSKKTQYEEFIYRCEDERFELDVVIETNLSTIRVLEAVQKRLSRMTPDERNKFKLDDCLGGTSAIIHQRSIRRIYGDKAPEIIEGLKKNPNIAVPLVLRRLKNKEEEWKEAQKQFNKIWREQSEKYYLKSLDHQGISFKQNDIKYLRSKSLLNEIETFYEERHEQNEENIAAAGEGTGNNNNNGQNIASGPHMTLTYKNKAMIEEACNLIIHHVKRQTSIHKEDKQKIKQLLKHFIPDLFATQRGDLSDDELEDFEMDKKIDTFNDNRPNKDNTSTICIPVNLPTVKDCKTKCDGDVTIVTSVNPLTTESGQCVNGNNSSGGQAKNVNPMLNNDPDDSYALFFVNSYWYLFFRLHFILCDRLAQMHERAMILIAEEEKEKTLRKESTAAALRLKPKIFLTDDYEVEEYFPALIDMVKQVLDGNLDFNQFEDQLREMFGIHAYIAFTLDKVVQNIVRQLQHIVGDEACIQCTEMFVEESKNGATGGPCASHHLRANAEALYQKKAEQLVGEENCYKIIIYKGEGKVTIELIVTDSVESEDGEVEKWSEYVEKYVKEVENEISDELKERLSRKPVFLPRNIRMWRYKAKEKEERANELKGDLNSGLQVVDDTQCKFNVNSYKMVFVVQSESYLCKRNALTKARKTHKKVSRRLHAKFNQFHQNWVEKEVTNEQRDECEDWLMGHIYDDEDEDVIMKSDGIEETPVEESPIENKTKLDSLDSLATGTTTTSTTSISTITTPTATTTIKPTSSSLATIVTPIVVGSTAITITTTTLTTPVTTSTISTLPPPPPTTTTTTTATLITTVPPPPSMPQKPANEPFKRKTRRLLFDNPNNRPYRPFCKYSTQCK</sequence>
<dbReference type="InterPro" id="IPR031693">
    <property type="entry name" value="Sin3_C"/>
</dbReference>
<keyword evidence="4" id="KW-0597">Phosphoprotein</keyword>
<evidence type="ECO:0000256" key="10">
    <source>
        <dbReference type="ARBA" id="ARBA00023108"/>
    </source>
</evidence>
<protein>
    <recommendedName>
        <fullName evidence="15">Paired amphipathic helix protein Sin3a</fullName>
    </recommendedName>
    <alternativeName>
        <fullName evidence="16">Histone deacetylase complex subunit Sin3a</fullName>
    </alternativeName>
    <alternativeName>
        <fullName evidence="17">Transcriptional corepressor Sin3a</fullName>
    </alternativeName>
</protein>
<feature type="domain" description="Histone deacetylase interacting" evidence="20">
    <location>
        <begin position="736"/>
        <end position="836"/>
    </location>
</feature>
<dbReference type="InterPro" id="IPR039774">
    <property type="entry name" value="Sin3-like"/>
</dbReference>
<dbReference type="GO" id="GO:0070822">
    <property type="term" value="C:Sin3-type complex"/>
    <property type="evidence" value="ECO:0007669"/>
    <property type="project" value="TreeGrafter"/>
</dbReference>
<keyword evidence="5" id="KW-0677">Repeat</keyword>
<evidence type="ECO:0000256" key="19">
    <source>
        <dbReference type="SAM" id="MobiDB-lite"/>
    </source>
</evidence>
<comment type="subcellular location">
    <subcellularLocation>
        <location evidence="1">Nucleus</location>
        <location evidence="1">Nucleolus</location>
    </subcellularLocation>
</comment>
<feature type="compositionally biased region" description="Gly residues" evidence="19">
    <location>
        <begin position="404"/>
        <end position="422"/>
    </location>
</feature>
<keyword evidence="22" id="KW-1185">Reference proteome</keyword>
<feature type="compositionally biased region" description="Low complexity" evidence="19">
    <location>
        <begin position="423"/>
        <end position="434"/>
    </location>
</feature>
<evidence type="ECO:0000256" key="6">
    <source>
        <dbReference type="ARBA" id="ARBA00022843"/>
    </source>
</evidence>
<feature type="region of interest" description="Disordered" evidence="19">
    <location>
        <begin position="118"/>
        <end position="137"/>
    </location>
</feature>
<dbReference type="GO" id="GO:0000122">
    <property type="term" value="P:negative regulation of transcription by RNA polymerase II"/>
    <property type="evidence" value="ECO:0007669"/>
    <property type="project" value="TreeGrafter"/>
</dbReference>
<feature type="compositionally biased region" description="Polar residues" evidence="19">
    <location>
        <begin position="359"/>
        <end position="376"/>
    </location>
</feature>
<evidence type="ECO:0000256" key="13">
    <source>
        <dbReference type="ARBA" id="ARBA00056268"/>
    </source>
</evidence>
<evidence type="ECO:0000313" key="21">
    <source>
        <dbReference type="EnsemblMetazoa" id="tetur15g03610.1"/>
    </source>
</evidence>
<dbReference type="InterPro" id="IPR003822">
    <property type="entry name" value="PAH"/>
</dbReference>
<dbReference type="STRING" id="32264.T1KN13"/>
<name>T1KN13_TETUR</name>
<evidence type="ECO:0000256" key="1">
    <source>
        <dbReference type="ARBA" id="ARBA00004604"/>
    </source>
</evidence>
<keyword evidence="2" id="KW-0678">Repressor</keyword>
<keyword evidence="10" id="KW-0090">Biological rhythms</keyword>
<feature type="compositionally biased region" description="Polar residues" evidence="19">
    <location>
        <begin position="286"/>
        <end position="308"/>
    </location>
</feature>
<dbReference type="PROSITE" id="PS51477">
    <property type="entry name" value="PAH"/>
    <property type="match status" value="3"/>
</dbReference>
<keyword evidence="9" id="KW-0175">Coiled coil</keyword>
<dbReference type="GO" id="GO:0048511">
    <property type="term" value="P:rhythmic process"/>
    <property type="evidence" value="ECO:0007669"/>
    <property type="project" value="UniProtKB-KW"/>
</dbReference>
<evidence type="ECO:0000313" key="22">
    <source>
        <dbReference type="Proteomes" id="UP000015104"/>
    </source>
</evidence>
<keyword evidence="7" id="KW-0007">Acetylation</keyword>
<reference evidence="22" key="1">
    <citation type="submission" date="2011-08" db="EMBL/GenBank/DDBJ databases">
        <authorList>
            <person name="Rombauts S."/>
        </authorList>
    </citation>
    <scope>NUCLEOTIDE SEQUENCE</scope>
    <source>
        <strain evidence="22">London</strain>
    </source>
</reference>
<dbReference type="PANTHER" id="PTHR12346">
    <property type="entry name" value="SIN3B-RELATED"/>
    <property type="match status" value="1"/>
</dbReference>
<dbReference type="GO" id="GO:0061629">
    <property type="term" value="F:RNA polymerase II-specific DNA-binding transcription factor binding"/>
    <property type="evidence" value="ECO:0007669"/>
    <property type="project" value="UniProtKB-ARBA"/>
</dbReference>
<feature type="region of interest" description="Disordered" evidence="19">
    <location>
        <begin position="286"/>
        <end position="445"/>
    </location>
</feature>
<feature type="region of interest" description="Disordered" evidence="19">
    <location>
        <begin position="158"/>
        <end position="181"/>
    </location>
</feature>
<evidence type="ECO:0000256" key="18">
    <source>
        <dbReference type="PROSITE-ProRule" id="PRU00810"/>
    </source>
</evidence>
<dbReference type="FunFam" id="1.20.1160.11:FF:000002">
    <property type="entry name" value="Paired amphipathic helix protein SIN3"/>
    <property type="match status" value="1"/>
</dbReference>
<evidence type="ECO:0000256" key="16">
    <source>
        <dbReference type="ARBA" id="ARBA00075105"/>
    </source>
</evidence>
<organism evidence="21 22">
    <name type="scientific">Tetranychus urticae</name>
    <name type="common">Two-spotted spider mite</name>
    <dbReference type="NCBI Taxonomy" id="32264"/>
    <lineage>
        <taxon>Eukaryota</taxon>
        <taxon>Metazoa</taxon>
        <taxon>Ecdysozoa</taxon>
        <taxon>Arthropoda</taxon>
        <taxon>Chelicerata</taxon>
        <taxon>Arachnida</taxon>
        <taxon>Acari</taxon>
        <taxon>Acariformes</taxon>
        <taxon>Trombidiformes</taxon>
        <taxon>Prostigmata</taxon>
        <taxon>Eleutherengona</taxon>
        <taxon>Raphignathae</taxon>
        <taxon>Tetranychoidea</taxon>
        <taxon>Tetranychidae</taxon>
        <taxon>Tetranychus</taxon>
    </lineage>
</organism>
<dbReference type="SMART" id="SM00761">
    <property type="entry name" value="HDAC_interact"/>
    <property type="match status" value="1"/>
</dbReference>
<evidence type="ECO:0000256" key="15">
    <source>
        <dbReference type="ARBA" id="ARBA00068512"/>
    </source>
</evidence>
<dbReference type="EnsemblMetazoa" id="tetur15g03610.1">
    <property type="protein sequence ID" value="tetur15g03610.1"/>
    <property type="gene ID" value="tetur15g03610"/>
</dbReference>
<dbReference type="FunFam" id="1.20.1160.11:FF:000004">
    <property type="entry name" value="Paired amphipathic helix protein Sin3a"/>
    <property type="match status" value="1"/>
</dbReference>
<comment type="function">
    <text evidence="13">Acts as a transcriptional repressor. Corepressor for REST. Interacts with MXI1 to repress MYC responsive genes and antagonize MYC oncogenic activities. Also interacts with MXD1-MAX heterodimers to repress transcription by tethering SIN3A to DNA. Acts cooperatively with OGT to repress transcription in parallel with histone deacetylation. Involved in the control of the circadian rhythms. Required for the transcriptional repression of circadian target genes, such as PER1, mediated by the large PER complex through histone deacetylation. Cooperates with FOXK1 to regulate cell cycle progression probably by repressing cell cycle inhibitor genes expression. Required for cortical neuron differentiation and callosal axon elongation.</text>
</comment>
<feature type="compositionally biased region" description="Polar residues" evidence="19">
    <location>
        <begin position="168"/>
        <end position="181"/>
    </location>
</feature>
<dbReference type="eggNOG" id="KOG4204">
    <property type="taxonomic scope" value="Eukaryota"/>
</dbReference>
<evidence type="ECO:0000256" key="3">
    <source>
        <dbReference type="ARBA" id="ARBA00022499"/>
    </source>
</evidence>
<feature type="compositionally biased region" description="Low complexity" evidence="19">
    <location>
        <begin position="348"/>
        <end position="358"/>
    </location>
</feature>
<feature type="compositionally biased region" description="Low complexity" evidence="19">
    <location>
        <begin position="158"/>
        <end position="167"/>
    </location>
</feature>
<dbReference type="EMBL" id="CAEY01000249">
    <property type="status" value="NOT_ANNOTATED_CDS"/>
    <property type="molecule type" value="Genomic_DNA"/>
</dbReference>
<dbReference type="SUPFAM" id="SSF47762">
    <property type="entry name" value="PAH2 domain"/>
    <property type="match status" value="3"/>
</dbReference>
<keyword evidence="11" id="KW-0804">Transcription</keyword>
<dbReference type="Pfam" id="PF16879">
    <property type="entry name" value="Sin3a_C"/>
    <property type="match status" value="1"/>
</dbReference>
<evidence type="ECO:0000256" key="2">
    <source>
        <dbReference type="ARBA" id="ARBA00022491"/>
    </source>
</evidence>
<keyword evidence="8" id="KW-0805">Transcription regulation</keyword>
<evidence type="ECO:0000256" key="17">
    <source>
        <dbReference type="ARBA" id="ARBA00081271"/>
    </source>
</evidence>
<evidence type="ECO:0000256" key="7">
    <source>
        <dbReference type="ARBA" id="ARBA00022990"/>
    </source>
</evidence>
<dbReference type="Proteomes" id="UP000015104">
    <property type="component" value="Unassembled WGS sequence"/>
</dbReference>
<reference evidence="21" key="2">
    <citation type="submission" date="2015-06" db="UniProtKB">
        <authorList>
            <consortium name="EnsemblMetazoa"/>
        </authorList>
    </citation>
    <scope>IDENTIFICATION</scope>
</reference>
<dbReference type="GO" id="GO:0003714">
    <property type="term" value="F:transcription corepressor activity"/>
    <property type="evidence" value="ECO:0007669"/>
    <property type="project" value="InterPro"/>
</dbReference>
<evidence type="ECO:0000256" key="4">
    <source>
        <dbReference type="ARBA" id="ARBA00022553"/>
    </source>
</evidence>
<dbReference type="GO" id="GO:0005730">
    <property type="term" value="C:nucleolus"/>
    <property type="evidence" value="ECO:0007669"/>
    <property type="project" value="UniProtKB-SubCell"/>
</dbReference>
<evidence type="ECO:0000256" key="9">
    <source>
        <dbReference type="ARBA" id="ARBA00023054"/>
    </source>
</evidence>
<dbReference type="InterPro" id="IPR013194">
    <property type="entry name" value="HDAC_interact_dom"/>
</dbReference>
<evidence type="ECO:0000256" key="14">
    <source>
        <dbReference type="ARBA" id="ARBA00061761"/>
    </source>
</evidence>
<evidence type="ECO:0000256" key="11">
    <source>
        <dbReference type="ARBA" id="ARBA00023163"/>
    </source>
</evidence>
<accession>T1KN13</accession>
<dbReference type="Gene3D" id="1.20.1160.11">
    <property type="entry name" value="Paired amphipathic helix"/>
    <property type="match status" value="3"/>
</dbReference>
<keyword evidence="12 18" id="KW-0539">Nucleus</keyword>
<proteinExistence type="predicted"/>
<evidence type="ECO:0000259" key="20">
    <source>
        <dbReference type="SMART" id="SM00761"/>
    </source>
</evidence>
<dbReference type="PANTHER" id="PTHR12346:SF0">
    <property type="entry name" value="SIN3A, ISOFORM G"/>
    <property type="match status" value="1"/>
</dbReference>
<evidence type="ECO:0000256" key="5">
    <source>
        <dbReference type="ARBA" id="ARBA00022737"/>
    </source>
</evidence>
<evidence type="ECO:0000256" key="12">
    <source>
        <dbReference type="ARBA" id="ARBA00023242"/>
    </source>
</evidence>
<dbReference type="Pfam" id="PF08295">
    <property type="entry name" value="Sin3_corepress"/>
    <property type="match status" value="1"/>
</dbReference>
<dbReference type="HOGENOM" id="CLU_001360_0_1_1"/>
<keyword evidence="3" id="KW-1017">Isopeptide bond</keyword>
<keyword evidence="6" id="KW-0832">Ubl conjugation</keyword>
<dbReference type="Pfam" id="PF02671">
    <property type="entry name" value="PAH"/>
    <property type="match status" value="3"/>
</dbReference>
<dbReference type="FunFam" id="1.20.1160.11:FF:000001">
    <property type="entry name" value="Paired amphipathic helix protein Sin3"/>
    <property type="match status" value="1"/>
</dbReference>
<comment type="subunit">
    <text evidence="14">Interacts with ARID4B, BRMS1L, HCFC1, HDAC1, HDAC2, MXI1, SAP30L, SAP130, SFPQ and TOPORS. Interacts with OGT (via TPRs 1-6); the interaction mediates transcriptional repression in parallel with histone deacetylase. Interacts with BAZ2A, MXD1, MXD3, MXD4, MBD2, DACH1, NCOR1, NR4A2, REST, RLIM, SAP30, SETDB1, SMYD2, and SUDS3. Interacts with PHF12 in a complex composed of HDAC1, PHF12 and SAP30. Interacts with TET1; the interaction recruits SIN3A to gene promoters. The large PER complex involved in the histone deacetylation is composed of at least HDAC1, PER2, SFPQ and SIN3A. Interacts with KLF11. Interacts with PPHLN1. Found in a complex with YY1, GON4L and HDAC1. Interacts (via PAH2) with FOXK1. Interacts with FOXK2. Found in a complex composed of at least SINHCAF, SIN3A, HDAC1, SAP30, RBBP4, OGT and TET1. Interacts with SINHCAF. Interacts with SPHK2.</text>
</comment>
<evidence type="ECO:0000256" key="8">
    <source>
        <dbReference type="ARBA" id="ARBA00023015"/>
    </source>
</evidence>
<feature type="compositionally biased region" description="Polar residues" evidence="19">
    <location>
        <begin position="317"/>
        <end position="347"/>
    </location>
</feature>